<keyword evidence="1" id="KW-0732">Signal</keyword>
<proteinExistence type="predicted"/>
<comment type="caution">
    <text evidence="3">The sequence shown here is derived from an EMBL/GenBank/DDBJ whole genome shotgun (WGS) entry which is preliminary data.</text>
</comment>
<dbReference type="Proteomes" id="UP001465755">
    <property type="component" value="Unassembled WGS sequence"/>
</dbReference>
<dbReference type="Pfam" id="PF14295">
    <property type="entry name" value="PAN_4"/>
    <property type="match status" value="1"/>
</dbReference>
<organism evidence="3 4">
    <name type="scientific">Symbiochloris irregularis</name>
    <dbReference type="NCBI Taxonomy" id="706552"/>
    <lineage>
        <taxon>Eukaryota</taxon>
        <taxon>Viridiplantae</taxon>
        <taxon>Chlorophyta</taxon>
        <taxon>core chlorophytes</taxon>
        <taxon>Trebouxiophyceae</taxon>
        <taxon>Trebouxiales</taxon>
        <taxon>Trebouxiaceae</taxon>
        <taxon>Symbiochloris</taxon>
    </lineage>
</organism>
<name>A0AAW1PEU4_9CHLO</name>
<evidence type="ECO:0000256" key="1">
    <source>
        <dbReference type="SAM" id="SignalP"/>
    </source>
</evidence>
<gene>
    <name evidence="3" type="ORF">WJX73_004846</name>
</gene>
<evidence type="ECO:0000259" key="2">
    <source>
        <dbReference type="Pfam" id="PF14295"/>
    </source>
</evidence>
<dbReference type="InterPro" id="IPR003609">
    <property type="entry name" value="Pan_app"/>
</dbReference>
<accession>A0AAW1PEU4</accession>
<feature type="domain" description="Apple" evidence="2">
    <location>
        <begin position="241"/>
        <end position="301"/>
    </location>
</feature>
<keyword evidence="4" id="KW-1185">Reference proteome</keyword>
<protein>
    <recommendedName>
        <fullName evidence="2">Apple domain-containing protein</fullName>
    </recommendedName>
</protein>
<evidence type="ECO:0000313" key="3">
    <source>
        <dbReference type="EMBL" id="KAK9811976.1"/>
    </source>
</evidence>
<reference evidence="3 4" key="1">
    <citation type="journal article" date="2024" name="Nat. Commun.">
        <title>Phylogenomics reveals the evolutionary origins of lichenization in chlorophyte algae.</title>
        <authorList>
            <person name="Puginier C."/>
            <person name="Libourel C."/>
            <person name="Otte J."/>
            <person name="Skaloud P."/>
            <person name="Haon M."/>
            <person name="Grisel S."/>
            <person name="Petersen M."/>
            <person name="Berrin J.G."/>
            <person name="Delaux P.M."/>
            <person name="Dal Grande F."/>
            <person name="Keller J."/>
        </authorList>
    </citation>
    <scope>NUCLEOTIDE SEQUENCE [LARGE SCALE GENOMIC DNA]</scope>
    <source>
        <strain evidence="3 4">SAG 2036</strain>
    </source>
</reference>
<sequence>MKAFGTWGALCLLSLLARQTCAQSGGPSANSYASAPSAPYEEAAAPSSVSPTALYFQQPITFDPSTVFVGNGGCSPSASSDYLQIAPFIVPAVEAQHVAMRWYQAQPSAGATAPLASLTYFDLENGLLVTASTTQLPTSPGGTVPSFGTQATFYNYTILVPIASSLAAYNATISQLLTSAEGLLNGGGSSNPCAPADPQVQSAYNYLSYVSKNISTIKAPSSNLTAGEIKLASGCIEELSANYEGSDVSDVITNGTFITADVCCQKCKANPQCNIFVYCPSFTGCPYGSGQIFPYQGCQLKNQPGLQLGPNAVPLAYERGHTTLFASGRLPA</sequence>
<dbReference type="AlphaFoldDB" id="A0AAW1PEU4"/>
<feature type="chain" id="PRO_5043833661" description="Apple domain-containing protein" evidence="1">
    <location>
        <begin position="23"/>
        <end position="332"/>
    </location>
</feature>
<dbReference type="Gene3D" id="3.50.4.10">
    <property type="entry name" value="Hepatocyte Growth Factor"/>
    <property type="match status" value="1"/>
</dbReference>
<feature type="signal peptide" evidence="1">
    <location>
        <begin position="1"/>
        <end position="22"/>
    </location>
</feature>
<evidence type="ECO:0000313" key="4">
    <source>
        <dbReference type="Proteomes" id="UP001465755"/>
    </source>
</evidence>
<dbReference type="EMBL" id="JALJOQ010000010">
    <property type="protein sequence ID" value="KAK9811976.1"/>
    <property type="molecule type" value="Genomic_DNA"/>
</dbReference>